<dbReference type="RefSeq" id="XP_033665587.1">
    <property type="nucleotide sequence ID" value="XM_033807538.1"/>
</dbReference>
<feature type="compositionally biased region" description="Polar residues" evidence="9">
    <location>
        <begin position="65"/>
        <end position="88"/>
    </location>
</feature>
<evidence type="ECO:0000256" key="5">
    <source>
        <dbReference type="ARBA" id="ARBA00038347"/>
    </source>
</evidence>
<evidence type="ECO:0000256" key="8">
    <source>
        <dbReference type="ARBA" id="ARBA00077167"/>
    </source>
</evidence>
<feature type="transmembrane region" description="Helical" evidence="10">
    <location>
        <begin position="492"/>
        <end position="510"/>
    </location>
</feature>
<evidence type="ECO:0000256" key="6">
    <source>
        <dbReference type="ARBA" id="ARBA00053977"/>
    </source>
</evidence>
<feature type="transmembrane region" description="Helical" evidence="10">
    <location>
        <begin position="111"/>
        <end position="131"/>
    </location>
</feature>
<dbReference type="FunFam" id="1.20.1250.20:FF:000011">
    <property type="entry name" value="MFS multidrug transporter, putative"/>
    <property type="match status" value="1"/>
</dbReference>
<feature type="compositionally biased region" description="Basic and acidic residues" evidence="9">
    <location>
        <begin position="47"/>
        <end position="60"/>
    </location>
</feature>
<dbReference type="InterPro" id="IPR011701">
    <property type="entry name" value="MFS"/>
</dbReference>
<feature type="transmembrane region" description="Helical" evidence="10">
    <location>
        <begin position="516"/>
        <end position="536"/>
    </location>
</feature>
<sequence>MADTQHTTTLRSDLAPVVSTASLHTTKEWDPEPDAGIPHSTSPVPRLAEDDTSEKLEKSSEPSLDNRQAETTTPETRVPDNTSATTDPNLVEWDGPEDAENPQNWPRWRKWLITCTASMMAFVCTFASSIFSTATTATAKEFGVSTEVTTLGTSLFLAGFIVGPLLWGPSTELLGRKIPMFSAYAVFAIFEIPVAVAQNLQTIMVCRFFGGVFAVSPLVILPGLLGDIWDPVTRGIAMCLYSASLFVSPSLAPFIGGFITDSYLGWRWTAWITLIMAALFGLIALHIVPETYAPVLLQQRAKRRRFEMKNWAIHAKIDETQVTAKEVITKYLTTPCIMLVQEPVLFLMTLYLSLVYGLLYLTFESFPISFQEQRGWNEGVGGLPYISFSIGSVLGLGFNAWFIKIHYGSIHRREGKVPPEERLLSIMVGAFVLPIGLFWFGWTSFPSISPWPQIIAAAPIGAGIALIFLQGLNYIIDVYLALAGSAMAANTFARSIAGAGFPMFAAPMFHNLDVPWASSLLAFLALALAPVPFLFYKYGERLRKMSKFSPY</sequence>
<evidence type="ECO:0000256" key="10">
    <source>
        <dbReference type="SAM" id="Phobius"/>
    </source>
</evidence>
<dbReference type="Gene3D" id="1.20.1250.20">
    <property type="entry name" value="MFS general substrate transporter like domains"/>
    <property type="match status" value="1"/>
</dbReference>
<dbReference type="GeneID" id="54560810"/>
<dbReference type="OrthoDB" id="446368at2759"/>
<keyword evidence="2 10" id="KW-0812">Transmembrane</keyword>
<dbReference type="InterPro" id="IPR036259">
    <property type="entry name" value="MFS_trans_sf"/>
</dbReference>
<dbReference type="EMBL" id="ML993603">
    <property type="protein sequence ID" value="KAF2164698.1"/>
    <property type="molecule type" value="Genomic_DNA"/>
</dbReference>
<evidence type="ECO:0000259" key="11">
    <source>
        <dbReference type="PROSITE" id="PS50850"/>
    </source>
</evidence>
<evidence type="ECO:0000313" key="13">
    <source>
        <dbReference type="Proteomes" id="UP000799537"/>
    </source>
</evidence>
<keyword evidence="13" id="KW-1185">Reference proteome</keyword>
<feature type="transmembrane region" description="Helical" evidence="10">
    <location>
        <begin position="344"/>
        <end position="363"/>
    </location>
</feature>
<accession>A0A6A6CEV9</accession>
<keyword evidence="4 10" id="KW-0472">Membrane</keyword>
<feature type="transmembrane region" description="Helical" evidence="10">
    <location>
        <begin position="238"/>
        <end position="259"/>
    </location>
</feature>
<organism evidence="12 13">
    <name type="scientific">Zasmidium cellare ATCC 36951</name>
    <dbReference type="NCBI Taxonomy" id="1080233"/>
    <lineage>
        <taxon>Eukaryota</taxon>
        <taxon>Fungi</taxon>
        <taxon>Dikarya</taxon>
        <taxon>Ascomycota</taxon>
        <taxon>Pezizomycotina</taxon>
        <taxon>Dothideomycetes</taxon>
        <taxon>Dothideomycetidae</taxon>
        <taxon>Mycosphaerellales</taxon>
        <taxon>Mycosphaerellaceae</taxon>
        <taxon>Zasmidium</taxon>
    </lineage>
</organism>
<dbReference type="PANTHER" id="PTHR23502:SF47">
    <property type="entry name" value="MAJOR FACILITATOR SUPERFAMILY (MFS) PROFILE DOMAIN-CONTAINING PROTEIN-RELATED"/>
    <property type="match status" value="1"/>
</dbReference>
<feature type="transmembrane region" description="Helical" evidence="10">
    <location>
        <begin position="208"/>
        <end position="226"/>
    </location>
</feature>
<feature type="transmembrane region" description="Helical" evidence="10">
    <location>
        <begin position="180"/>
        <end position="196"/>
    </location>
</feature>
<comment type="function">
    <text evidence="6">MFS transporter; part of the gene cluster that mediates the biosynthesis of cercosporin, a light-activated, non-host-selective toxin. The perylenequinone chromophore of cercosporin absorbs light energy to attain an electronically-activated triplet state and produces active oxygen species such as the hydroxyl radical, superoxide, hydrogen peroxide or singlet oxygen upon reaction with oxygen molecules. These reactive oxygen species cause damage to various cellular components including lipids, proteins and nucleic acids. Responsible for secretion and accumulation of cercosporin, but does not play any roles in self-protection against the toxicity of cercosporin.</text>
</comment>
<dbReference type="CDD" id="cd17323">
    <property type="entry name" value="MFS_Tpo1_MDR_like"/>
    <property type="match status" value="1"/>
</dbReference>
<feature type="transmembrane region" description="Helical" evidence="10">
    <location>
        <begin position="383"/>
        <end position="402"/>
    </location>
</feature>
<dbReference type="Pfam" id="PF07690">
    <property type="entry name" value="MFS_1"/>
    <property type="match status" value="1"/>
</dbReference>
<dbReference type="Proteomes" id="UP000799537">
    <property type="component" value="Unassembled WGS sequence"/>
</dbReference>
<feature type="transmembrane region" description="Helical" evidence="10">
    <location>
        <begin position="151"/>
        <end position="168"/>
    </location>
</feature>
<feature type="transmembrane region" description="Helical" evidence="10">
    <location>
        <begin position="454"/>
        <end position="480"/>
    </location>
</feature>
<keyword evidence="3 10" id="KW-1133">Transmembrane helix</keyword>
<evidence type="ECO:0000256" key="9">
    <source>
        <dbReference type="SAM" id="MobiDB-lite"/>
    </source>
</evidence>
<dbReference type="GO" id="GO:0022857">
    <property type="term" value="F:transmembrane transporter activity"/>
    <property type="evidence" value="ECO:0007669"/>
    <property type="project" value="InterPro"/>
</dbReference>
<comment type="subcellular location">
    <subcellularLocation>
        <location evidence="1">Membrane</location>
        <topology evidence="1">Multi-pass membrane protein</topology>
    </subcellularLocation>
</comment>
<dbReference type="PANTHER" id="PTHR23502">
    <property type="entry name" value="MAJOR FACILITATOR SUPERFAMILY"/>
    <property type="match status" value="1"/>
</dbReference>
<evidence type="ECO:0000256" key="4">
    <source>
        <dbReference type="ARBA" id="ARBA00023136"/>
    </source>
</evidence>
<evidence type="ECO:0000256" key="1">
    <source>
        <dbReference type="ARBA" id="ARBA00004141"/>
    </source>
</evidence>
<protein>
    <recommendedName>
        <fullName evidence="7">Cercosporin MFS transporter CTB4</fullName>
    </recommendedName>
    <alternativeName>
        <fullName evidence="8">Cercosporin toxin biosynthesis cluster protein 4</fullName>
    </alternativeName>
</protein>
<feature type="transmembrane region" description="Helical" evidence="10">
    <location>
        <begin position="271"/>
        <end position="297"/>
    </location>
</feature>
<feature type="region of interest" description="Disordered" evidence="9">
    <location>
        <begin position="1"/>
        <end position="102"/>
    </location>
</feature>
<dbReference type="GO" id="GO:0005886">
    <property type="term" value="C:plasma membrane"/>
    <property type="evidence" value="ECO:0007669"/>
    <property type="project" value="TreeGrafter"/>
</dbReference>
<reference evidence="12" key="1">
    <citation type="journal article" date="2020" name="Stud. Mycol.">
        <title>101 Dothideomycetes genomes: a test case for predicting lifestyles and emergence of pathogens.</title>
        <authorList>
            <person name="Haridas S."/>
            <person name="Albert R."/>
            <person name="Binder M."/>
            <person name="Bloem J."/>
            <person name="Labutti K."/>
            <person name="Salamov A."/>
            <person name="Andreopoulos B."/>
            <person name="Baker S."/>
            <person name="Barry K."/>
            <person name="Bills G."/>
            <person name="Bluhm B."/>
            <person name="Cannon C."/>
            <person name="Castanera R."/>
            <person name="Culley D."/>
            <person name="Daum C."/>
            <person name="Ezra D."/>
            <person name="Gonzalez J."/>
            <person name="Henrissat B."/>
            <person name="Kuo A."/>
            <person name="Liang C."/>
            <person name="Lipzen A."/>
            <person name="Lutzoni F."/>
            <person name="Magnuson J."/>
            <person name="Mondo S."/>
            <person name="Nolan M."/>
            <person name="Ohm R."/>
            <person name="Pangilinan J."/>
            <person name="Park H.-J."/>
            <person name="Ramirez L."/>
            <person name="Alfaro M."/>
            <person name="Sun H."/>
            <person name="Tritt A."/>
            <person name="Yoshinaga Y."/>
            <person name="Zwiers L.-H."/>
            <person name="Turgeon B."/>
            <person name="Goodwin S."/>
            <person name="Spatafora J."/>
            <person name="Crous P."/>
            <person name="Grigoriev I."/>
        </authorList>
    </citation>
    <scope>NUCLEOTIDE SEQUENCE</scope>
    <source>
        <strain evidence="12">ATCC 36951</strain>
    </source>
</reference>
<dbReference type="PROSITE" id="PS50850">
    <property type="entry name" value="MFS"/>
    <property type="match status" value="1"/>
</dbReference>
<evidence type="ECO:0000256" key="2">
    <source>
        <dbReference type="ARBA" id="ARBA00022692"/>
    </source>
</evidence>
<gene>
    <name evidence="12" type="ORF">M409DRAFT_25091</name>
</gene>
<feature type="transmembrane region" description="Helical" evidence="10">
    <location>
        <begin position="423"/>
        <end position="442"/>
    </location>
</feature>
<evidence type="ECO:0000256" key="3">
    <source>
        <dbReference type="ARBA" id="ARBA00022989"/>
    </source>
</evidence>
<evidence type="ECO:0000313" key="12">
    <source>
        <dbReference type="EMBL" id="KAF2164698.1"/>
    </source>
</evidence>
<evidence type="ECO:0000256" key="7">
    <source>
        <dbReference type="ARBA" id="ARBA00069139"/>
    </source>
</evidence>
<feature type="compositionally biased region" description="Polar residues" evidence="9">
    <location>
        <begin position="1"/>
        <end position="11"/>
    </location>
</feature>
<dbReference type="AlphaFoldDB" id="A0A6A6CEV9"/>
<comment type="similarity">
    <text evidence="5">Belongs to the major facilitator superfamily. CAR1 family.</text>
</comment>
<dbReference type="SUPFAM" id="SSF103473">
    <property type="entry name" value="MFS general substrate transporter"/>
    <property type="match status" value="1"/>
</dbReference>
<dbReference type="InterPro" id="IPR020846">
    <property type="entry name" value="MFS_dom"/>
</dbReference>
<feature type="domain" description="Major facilitator superfamily (MFS) profile" evidence="11">
    <location>
        <begin position="113"/>
        <end position="542"/>
    </location>
</feature>
<name>A0A6A6CEV9_ZASCE</name>
<proteinExistence type="inferred from homology"/>